<dbReference type="VEuPathDB" id="AmoebaDB:EIN_344650"/>
<accession>A0A0A1U6N5</accession>
<evidence type="ECO:0000313" key="1">
    <source>
        <dbReference type="EMBL" id="ELP88515.1"/>
    </source>
</evidence>
<protein>
    <submittedName>
        <fullName evidence="1">Uncharacterized protein</fullName>
    </submittedName>
</protein>
<name>A0A0A1U6N5_ENTIV</name>
<organism evidence="1 2">
    <name type="scientific">Entamoeba invadens IP1</name>
    <dbReference type="NCBI Taxonomy" id="370355"/>
    <lineage>
        <taxon>Eukaryota</taxon>
        <taxon>Amoebozoa</taxon>
        <taxon>Evosea</taxon>
        <taxon>Archamoebae</taxon>
        <taxon>Mastigamoebida</taxon>
        <taxon>Entamoebidae</taxon>
        <taxon>Entamoeba</taxon>
    </lineage>
</organism>
<sequence>MPHIFQGSIENATTFVELFRVFKKLEAETLSILFSTDGVYFKVGSQEAILSVAVEKEYFSHFVSSRNVVAVIKKAFLCDFLCSVSGVGSSLNITLTGETIKLTTIRPNNIKVSSKLNITYATNDLTLLEPKTRADATIAFATKDLISIIKTVSRLNQQTTTFKSKSDGSLEVIGSPTDVFKKSVQYFPGISSRKAVETKVMTDTLLKVVGPYLDEARLYLTKGESLRIQYRDALISIIIEVAEATD</sequence>
<dbReference type="OMA" id="VIVISKM"/>
<proteinExistence type="predicted"/>
<dbReference type="EMBL" id="KB206755">
    <property type="protein sequence ID" value="ELP88515.1"/>
    <property type="molecule type" value="Genomic_DNA"/>
</dbReference>
<evidence type="ECO:0000313" key="2">
    <source>
        <dbReference type="Proteomes" id="UP000014680"/>
    </source>
</evidence>
<gene>
    <name evidence="1" type="ORF">EIN_344650</name>
</gene>
<dbReference type="AlphaFoldDB" id="A0A0A1U6N5"/>
<dbReference type="RefSeq" id="XP_004255286.1">
    <property type="nucleotide sequence ID" value="XM_004255238.1"/>
</dbReference>
<dbReference type="GeneID" id="14887510"/>
<dbReference type="Gene3D" id="3.70.10.10">
    <property type="match status" value="1"/>
</dbReference>
<dbReference type="Proteomes" id="UP000014680">
    <property type="component" value="Unassembled WGS sequence"/>
</dbReference>
<keyword evidence="2" id="KW-1185">Reference proteome</keyword>
<dbReference type="KEGG" id="eiv:EIN_344650"/>
<reference evidence="1 2" key="1">
    <citation type="submission" date="2012-10" db="EMBL/GenBank/DDBJ databases">
        <authorList>
            <person name="Zafar N."/>
            <person name="Inman J."/>
            <person name="Hall N."/>
            <person name="Lorenzi H."/>
            <person name="Caler E."/>
        </authorList>
    </citation>
    <scope>NUCLEOTIDE SEQUENCE [LARGE SCALE GENOMIC DNA]</scope>
    <source>
        <strain evidence="1 2">IP1</strain>
    </source>
</reference>